<keyword evidence="5 8" id="KW-0472">Membrane</keyword>
<organism evidence="9 10">
    <name type="scientific">Suilimivivens aceti</name>
    <dbReference type="NCBI Taxonomy" id="2981774"/>
    <lineage>
        <taxon>Bacteria</taxon>
        <taxon>Bacillati</taxon>
        <taxon>Bacillota</taxon>
        <taxon>Clostridia</taxon>
        <taxon>Lachnospirales</taxon>
        <taxon>Lachnospiraceae</taxon>
        <taxon>Suilimivivens</taxon>
    </lineage>
</organism>
<evidence type="ECO:0000256" key="1">
    <source>
        <dbReference type="ARBA" id="ARBA00004370"/>
    </source>
</evidence>
<dbReference type="InterPro" id="IPR026015">
    <property type="entry name" value="ATP_synth_OSCP/delta_N_sf"/>
</dbReference>
<dbReference type="RefSeq" id="WP_118797964.1">
    <property type="nucleotide sequence ID" value="NZ_JAOQKJ010000007.1"/>
</dbReference>
<evidence type="ECO:0000313" key="9">
    <source>
        <dbReference type="EMBL" id="MCU6744696.1"/>
    </source>
</evidence>
<evidence type="ECO:0000256" key="4">
    <source>
        <dbReference type="ARBA" id="ARBA00023065"/>
    </source>
</evidence>
<dbReference type="InterPro" id="IPR000711">
    <property type="entry name" value="ATPase_OSCP/dsu"/>
</dbReference>
<comment type="similarity">
    <text evidence="8">Belongs to the ATPase delta chain family.</text>
</comment>
<comment type="function">
    <text evidence="8">F(1)F(0) ATP synthase produces ATP from ADP in the presence of a proton or sodium gradient. F-type ATPases consist of two structural domains, F(1) containing the extramembraneous catalytic core and F(0) containing the membrane proton channel, linked together by a central stalk and a peripheral stalk. During catalysis, ATP synthesis in the catalytic domain of F(1) is coupled via a rotary mechanism of the central stalk subunits to proton translocation.</text>
</comment>
<dbReference type="Pfam" id="PF00213">
    <property type="entry name" value="OSCP"/>
    <property type="match status" value="1"/>
</dbReference>
<dbReference type="PANTHER" id="PTHR11910">
    <property type="entry name" value="ATP SYNTHASE DELTA CHAIN"/>
    <property type="match status" value="1"/>
</dbReference>
<gene>
    <name evidence="8 9" type="primary">atpH</name>
    <name evidence="9" type="ORF">OCV77_09335</name>
</gene>
<comment type="caution">
    <text evidence="9">The sequence shown here is derived from an EMBL/GenBank/DDBJ whole genome shotgun (WGS) entry which is preliminary data.</text>
</comment>
<keyword evidence="4 8" id="KW-0406">Ion transport</keyword>
<dbReference type="PROSITE" id="PS00389">
    <property type="entry name" value="ATPASE_DELTA"/>
    <property type="match status" value="1"/>
</dbReference>
<proteinExistence type="inferred from homology"/>
<keyword evidence="8" id="KW-1003">Cell membrane</keyword>
<dbReference type="NCBIfam" id="TIGR01145">
    <property type="entry name" value="ATP_synt_delta"/>
    <property type="match status" value="1"/>
</dbReference>
<dbReference type="Proteomes" id="UP001652432">
    <property type="component" value="Unassembled WGS sequence"/>
</dbReference>
<evidence type="ECO:0000256" key="8">
    <source>
        <dbReference type="HAMAP-Rule" id="MF_01416"/>
    </source>
</evidence>
<dbReference type="SUPFAM" id="SSF47928">
    <property type="entry name" value="N-terminal domain of the delta subunit of the F1F0-ATP synthase"/>
    <property type="match status" value="1"/>
</dbReference>
<accession>A0ABT2T3V1</accession>
<evidence type="ECO:0000256" key="7">
    <source>
        <dbReference type="ARBA" id="ARBA00023310"/>
    </source>
</evidence>
<keyword evidence="2 8" id="KW-0813">Transport</keyword>
<evidence type="ECO:0000256" key="2">
    <source>
        <dbReference type="ARBA" id="ARBA00022448"/>
    </source>
</evidence>
<dbReference type="InterPro" id="IPR020781">
    <property type="entry name" value="ATPase_OSCP/d_CS"/>
</dbReference>
<evidence type="ECO:0000256" key="6">
    <source>
        <dbReference type="ARBA" id="ARBA00023196"/>
    </source>
</evidence>
<dbReference type="PRINTS" id="PR00125">
    <property type="entry name" value="ATPASEDELTA"/>
</dbReference>
<evidence type="ECO:0000256" key="3">
    <source>
        <dbReference type="ARBA" id="ARBA00022781"/>
    </source>
</evidence>
<keyword evidence="3 8" id="KW-0375">Hydrogen ion transport</keyword>
<keyword evidence="10" id="KW-1185">Reference proteome</keyword>
<comment type="function">
    <text evidence="8">This protein is part of the stalk that links CF(0) to CF(1). It either transmits conformational changes from CF(0) to CF(1) or is implicated in proton conduction.</text>
</comment>
<evidence type="ECO:0000256" key="5">
    <source>
        <dbReference type="ARBA" id="ARBA00023136"/>
    </source>
</evidence>
<dbReference type="Gene3D" id="1.10.520.20">
    <property type="entry name" value="N-terminal domain of the delta subunit of the F1F0-ATP synthase"/>
    <property type="match status" value="1"/>
</dbReference>
<reference evidence="9 10" key="1">
    <citation type="journal article" date="2021" name="ISME Commun">
        <title>Automated analysis of genomic sequences facilitates high-throughput and comprehensive description of bacteria.</title>
        <authorList>
            <person name="Hitch T.C.A."/>
        </authorList>
    </citation>
    <scope>NUCLEOTIDE SEQUENCE [LARGE SCALE GENOMIC DNA]</scope>
    <source>
        <strain evidence="9 10">Sanger_18</strain>
    </source>
</reference>
<keyword evidence="6 8" id="KW-0139">CF(1)</keyword>
<name>A0ABT2T3V1_9FIRM</name>
<sequence length="184" mass="21172">MAKLVSKTYGEALFELAVEEGREDSLLEEIMALKKILKENPDFEKLMNHPKILKEDKLAVLDRVFKGELSDELTGFLRIIVTKDRYKEIDAILDYIILEIKKKKGIGIAYVTTAVPLNEAKQKEVEQKLLATTAFKKMEMHFQVEEELIGGVIIRIGDRVVDSSIRTKLYEMRRQLLKSSESKQ</sequence>
<keyword evidence="7 8" id="KW-0066">ATP synthesis</keyword>
<dbReference type="EMBL" id="JAOQKJ010000007">
    <property type="protein sequence ID" value="MCU6744696.1"/>
    <property type="molecule type" value="Genomic_DNA"/>
</dbReference>
<protein>
    <recommendedName>
        <fullName evidence="8">ATP synthase subunit delta</fullName>
    </recommendedName>
    <alternativeName>
        <fullName evidence="8">ATP synthase F(1) sector subunit delta</fullName>
    </alternativeName>
    <alternativeName>
        <fullName evidence="8">F-type ATPase subunit delta</fullName>
        <shortName evidence="8">F-ATPase subunit delta</shortName>
    </alternativeName>
</protein>
<evidence type="ECO:0000313" key="10">
    <source>
        <dbReference type="Proteomes" id="UP001652432"/>
    </source>
</evidence>
<dbReference type="HAMAP" id="MF_01416">
    <property type="entry name" value="ATP_synth_delta_bact"/>
    <property type="match status" value="1"/>
</dbReference>
<comment type="subcellular location">
    <subcellularLocation>
        <location evidence="8">Cell membrane</location>
        <topology evidence="8">Peripheral membrane protein</topology>
    </subcellularLocation>
    <subcellularLocation>
        <location evidence="1">Membrane</location>
    </subcellularLocation>
</comment>